<dbReference type="GO" id="GO:0003677">
    <property type="term" value="F:DNA binding"/>
    <property type="evidence" value="ECO:0007669"/>
    <property type="project" value="UniProtKB-UniRule"/>
</dbReference>
<dbReference type="InterPro" id="IPR051677">
    <property type="entry name" value="AfsR-DnrI-RedD_regulator"/>
</dbReference>
<comment type="caution">
    <text evidence="7">The sequence shown here is derived from an EMBL/GenBank/DDBJ whole genome shotgun (WGS) entry which is preliminary data.</text>
</comment>
<keyword evidence="4" id="KW-0804">Transcription</keyword>
<evidence type="ECO:0000256" key="1">
    <source>
        <dbReference type="ARBA" id="ARBA00005820"/>
    </source>
</evidence>
<organism evidence="7 8">
    <name type="scientific">Amycolatopsis vastitatis</name>
    <dbReference type="NCBI Taxonomy" id="1905142"/>
    <lineage>
        <taxon>Bacteria</taxon>
        <taxon>Bacillati</taxon>
        <taxon>Actinomycetota</taxon>
        <taxon>Actinomycetes</taxon>
        <taxon>Pseudonocardiales</taxon>
        <taxon>Pseudonocardiaceae</taxon>
        <taxon>Amycolatopsis</taxon>
    </lineage>
</organism>
<dbReference type="InterPro" id="IPR001867">
    <property type="entry name" value="OmpR/PhoB-type_DNA-bd"/>
</dbReference>
<evidence type="ECO:0000256" key="4">
    <source>
        <dbReference type="ARBA" id="ARBA00023163"/>
    </source>
</evidence>
<dbReference type="SUPFAM" id="SSF48452">
    <property type="entry name" value="TPR-like"/>
    <property type="match status" value="2"/>
</dbReference>
<evidence type="ECO:0000256" key="5">
    <source>
        <dbReference type="PROSITE-ProRule" id="PRU01091"/>
    </source>
</evidence>
<keyword evidence="3 5" id="KW-0238">DNA-binding</keyword>
<dbReference type="Proteomes" id="UP000215199">
    <property type="component" value="Unassembled WGS sequence"/>
</dbReference>
<dbReference type="Pfam" id="PF03704">
    <property type="entry name" value="BTAD"/>
    <property type="match status" value="1"/>
</dbReference>
<dbReference type="PANTHER" id="PTHR35807:SF1">
    <property type="entry name" value="TRANSCRIPTIONAL REGULATOR REDD"/>
    <property type="match status" value="1"/>
</dbReference>
<dbReference type="InterPro" id="IPR016032">
    <property type="entry name" value="Sig_transdc_resp-reg_C-effctor"/>
</dbReference>
<proteinExistence type="inferred from homology"/>
<evidence type="ECO:0000256" key="3">
    <source>
        <dbReference type="ARBA" id="ARBA00023125"/>
    </source>
</evidence>
<reference evidence="8" key="1">
    <citation type="submission" date="2017-07" db="EMBL/GenBank/DDBJ databases">
        <title>Comparative genome mining reveals phylogenetic distribution patterns of secondary metabolites in Amycolatopsis.</title>
        <authorList>
            <person name="Adamek M."/>
            <person name="Alanjary M."/>
            <person name="Sales-Ortells H."/>
            <person name="Goodfellow M."/>
            <person name="Bull A.T."/>
            <person name="Kalinowski J."/>
            <person name="Ziemert N."/>
        </authorList>
    </citation>
    <scope>NUCLEOTIDE SEQUENCE [LARGE SCALE GENOMIC DNA]</scope>
    <source>
        <strain evidence="8">H5</strain>
    </source>
</reference>
<feature type="DNA-binding region" description="OmpR/PhoB-type" evidence="5">
    <location>
        <begin position="4"/>
        <end position="112"/>
    </location>
</feature>
<dbReference type="PANTHER" id="PTHR35807">
    <property type="entry name" value="TRANSCRIPTIONAL REGULATOR REDD-RELATED"/>
    <property type="match status" value="1"/>
</dbReference>
<dbReference type="AlphaFoldDB" id="A0A229SLM2"/>
<dbReference type="EMBL" id="NMUL01000070">
    <property type="protein sequence ID" value="OXM59798.1"/>
    <property type="molecule type" value="Genomic_DNA"/>
</dbReference>
<dbReference type="GO" id="GO:0006355">
    <property type="term" value="P:regulation of DNA-templated transcription"/>
    <property type="evidence" value="ECO:0007669"/>
    <property type="project" value="InterPro"/>
</dbReference>
<dbReference type="Gene3D" id="3.40.50.300">
    <property type="entry name" value="P-loop containing nucleotide triphosphate hydrolases"/>
    <property type="match status" value="1"/>
</dbReference>
<keyword evidence="8" id="KW-1185">Reference proteome</keyword>
<gene>
    <name evidence="7" type="ORF">CF165_45920</name>
</gene>
<sequence>MSMADSLAFGNRPRQQVMARLLGTLEVAGTTGVLRPSAGKHRVLLAGLLLRANRSATVDELLGWLWDRVPPATARQTLYVYLNRLRGELAQVADDQIRIRTVSGGGGYLLEIDPESVDVLAFRRLVETSHEAQLNGDPAAAVAMLTDAEHLWRGPALADVPSDRLQRDEAARLTDEWGRAVERRVDLQLAFGRHSELIAELRSLTARYPLRERFWAQLMLALYRDGRQAESLESYQRARDLLVEEVGLDPGDELRRLHHQVLTGAVPPPMWASDTTDAIPQVGAPWAPQRQLPPDIPDFVGRVAEVEEMTSLLRSAAYSPTVPLVVVSGPAGVGKSALAVRVAHLLADTFPDGQWYARLSQANSRVDPADLIDDLLRLSGLHPRSVPDGLNAKTAALRARLAGRRVLLLLDDALDTDQVLPILPGTAGCAMLVTSRRLLTSLPGVQPIKLDMLLPSDARELLANLVGGDRVAEERQAAEEIVSLCGQLPLALRIAGSRLGSKPAARLDVFAQTLRDGQRRLDQLELDSLRVRASMALSYLGLNDGARQAFRLLGLLDGGDFPAWLVTVLLPTADGEQVIEQLIGSSLITSVGRDPTGEPRYRMHDLLAVYAAELAGEVDEHERMEALSRVLSALIQLASAAWRRGRRTTWGWLPEEVSPVTQVLTDRHMNRLVGTHLTWEQTERRLVLFMIARGCEIGRYADAARLANLFCVSSYHDYLWIQDVVCQAALDAGDELVRWRTEFARARHLVHHHTSHAVRGLTSCLHHFERLGSVRETCHVMVWLSLCHTLLEDHTNAEVFAQRALAAAKSVGLEDRQLQAMALPELARSLAMADRYPEAAQAFEQAWQVAQEIGDPASLWTVLNRLGDVARRAGDLDRAQWAAETGLAMASIETEPQASGWMMCLLARVHVAKGAIDLAVELADRAREQFIAAGEEGGIAAVDAIRAEAHLAEGRPQVAVPLLRAALPALKGEEHSLVGEIQVLLDMAEREAG</sequence>
<dbReference type="PROSITE" id="PS51755">
    <property type="entry name" value="OMPR_PHOB"/>
    <property type="match status" value="1"/>
</dbReference>
<dbReference type="Pfam" id="PF13191">
    <property type="entry name" value="AAA_16"/>
    <property type="match status" value="1"/>
</dbReference>
<dbReference type="SUPFAM" id="SSF52540">
    <property type="entry name" value="P-loop containing nucleoside triphosphate hydrolases"/>
    <property type="match status" value="1"/>
</dbReference>
<dbReference type="SMART" id="SM00862">
    <property type="entry name" value="Trans_reg_C"/>
    <property type="match status" value="1"/>
</dbReference>
<dbReference type="SMART" id="SM01043">
    <property type="entry name" value="BTAD"/>
    <property type="match status" value="1"/>
</dbReference>
<dbReference type="InterPro" id="IPR005158">
    <property type="entry name" value="BTAD"/>
</dbReference>
<evidence type="ECO:0000313" key="7">
    <source>
        <dbReference type="EMBL" id="OXM59798.1"/>
    </source>
</evidence>
<dbReference type="InterPro" id="IPR036388">
    <property type="entry name" value="WH-like_DNA-bd_sf"/>
</dbReference>
<dbReference type="Gene3D" id="1.25.40.10">
    <property type="entry name" value="Tetratricopeptide repeat domain"/>
    <property type="match status" value="2"/>
</dbReference>
<evidence type="ECO:0000259" key="6">
    <source>
        <dbReference type="PROSITE" id="PS51755"/>
    </source>
</evidence>
<dbReference type="SUPFAM" id="SSF46894">
    <property type="entry name" value="C-terminal effector domain of the bipartite response regulators"/>
    <property type="match status" value="1"/>
</dbReference>
<keyword evidence="2" id="KW-0805">Transcription regulation</keyword>
<dbReference type="InterPro" id="IPR041664">
    <property type="entry name" value="AAA_16"/>
</dbReference>
<protein>
    <recommendedName>
        <fullName evidence="6">OmpR/PhoB-type domain-containing protein</fullName>
    </recommendedName>
</protein>
<dbReference type="InterPro" id="IPR027417">
    <property type="entry name" value="P-loop_NTPase"/>
</dbReference>
<dbReference type="GO" id="GO:0000160">
    <property type="term" value="P:phosphorelay signal transduction system"/>
    <property type="evidence" value="ECO:0007669"/>
    <property type="project" value="InterPro"/>
</dbReference>
<dbReference type="Gene3D" id="1.10.10.10">
    <property type="entry name" value="Winged helix-like DNA-binding domain superfamily/Winged helix DNA-binding domain"/>
    <property type="match status" value="1"/>
</dbReference>
<accession>A0A229SLM2</accession>
<dbReference type="Pfam" id="PF00486">
    <property type="entry name" value="Trans_reg_C"/>
    <property type="match status" value="1"/>
</dbReference>
<evidence type="ECO:0000313" key="8">
    <source>
        <dbReference type="Proteomes" id="UP000215199"/>
    </source>
</evidence>
<comment type="similarity">
    <text evidence="1">Belongs to the AfsR/DnrI/RedD regulatory family.</text>
</comment>
<dbReference type="GO" id="GO:0043531">
    <property type="term" value="F:ADP binding"/>
    <property type="evidence" value="ECO:0007669"/>
    <property type="project" value="InterPro"/>
</dbReference>
<name>A0A229SLM2_9PSEU</name>
<feature type="domain" description="OmpR/PhoB-type" evidence="6">
    <location>
        <begin position="4"/>
        <end position="112"/>
    </location>
</feature>
<dbReference type="PRINTS" id="PR00364">
    <property type="entry name" value="DISEASERSIST"/>
</dbReference>
<dbReference type="InterPro" id="IPR011990">
    <property type="entry name" value="TPR-like_helical_dom_sf"/>
</dbReference>
<dbReference type="CDD" id="cd15831">
    <property type="entry name" value="BTAD"/>
    <property type="match status" value="1"/>
</dbReference>
<evidence type="ECO:0000256" key="2">
    <source>
        <dbReference type="ARBA" id="ARBA00023015"/>
    </source>
</evidence>